<keyword evidence="1" id="KW-0732">Signal</keyword>
<dbReference type="InterPro" id="IPR050955">
    <property type="entry name" value="Plant_Biomass_Hydrol_Est"/>
</dbReference>
<evidence type="ECO:0000256" key="2">
    <source>
        <dbReference type="ARBA" id="ARBA00022801"/>
    </source>
</evidence>
<keyword evidence="4" id="KW-1185">Reference proteome</keyword>
<dbReference type="PANTHER" id="PTHR43037:SF5">
    <property type="entry name" value="FERULOYL ESTERASE"/>
    <property type="match status" value="1"/>
</dbReference>
<protein>
    <submittedName>
        <fullName evidence="3">Uncharacterized protein</fullName>
    </submittedName>
</protein>
<evidence type="ECO:0000256" key="1">
    <source>
        <dbReference type="ARBA" id="ARBA00022729"/>
    </source>
</evidence>
<keyword evidence="2" id="KW-0378">Hydrolase</keyword>
<evidence type="ECO:0000313" key="3">
    <source>
        <dbReference type="EMBL" id="RRB04682.1"/>
    </source>
</evidence>
<dbReference type="SUPFAM" id="SSF53474">
    <property type="entry name" value="alpha/beta-Hydrolases"/>
    <property type="match status" value="1"/>
</dbReference>
<dbReference type="OrthoDB" id="699118at2"/>
<reference evidence="3 4" key="1">
    <citation type="submission" date="2018-11" db="EMBL/GenBank/DDBJ databases">
        <authorList>
            <person name="Zhou Z."/>
            <person name="Wang G."/>
        </authorList>
    </citation>
    <scope>NUCLEOTIDE SEQUENCE [LARGE SCALE GENOMIC DNA]</scope>
    <source>
        <strain evidence="3 4">KCTC52004</strain>
    </source>
</reference>
<evidence type="ECO:0000313" key="4">
    <source>
        <dbReference type="Proteomes" id="UP000271925"/>
    </source>
</evidence>
<dbReference type="EMBL" id="RQJO01000008">
    <property type="protein sequence ID" value="RRB04682.1"/>
    <property type="molecule type" value="Genomic_DNA"/>
</dbReference>
<gene>
    <name evidence="3" type="ORF">EHT25_14525</name>
</gene>
<dbReference type="PANTHER" id="PTHR43037">
    <property type="entry name" value="UNNAMED PRODUCT-RELATED"/>
    <property type="match status" value="1"/>
</dbReference>
<proteinExistence type="predicted"/>
<dbReference type="RefSeq" id="WP_124875651.1">
    <property type="nucleotide sequence ID" value="NZ_RQJO01000008.1"/>
</dbReference>
<dbReference type="GO" id="GO:0016787">
    <property type="term" value="F:hydrolase activity"/>
    <property type="evidence" value="ECO:0007669"/>
    <property type="project" value="UniProtKB-KW"/>
</dbReference>
<dbReference type="Gene3D" id="3.40.50.1820">
    <property type="entry name" value="alpha/beta hydrolase"/>
    <property type="match status" value="1"/>
</dbReference>
<sequence>MSNSTTFRTGFQSLGWLLLFLLSFLSGLAQSRNPAVDSMGANMGRQNWKAAIEWALKAGEANPEDKYWRYLNAADFASRDKNADLTFYYLNQVVDSDIFTKGPYGNKSFDWLRSDPRWAVFMGKVNEAKERERQHRIKTSLPFRQLQKELLAKAREELTTLAKIPSASALYQQLRQPPSPRPNPLPGRYQLDWLSFADSVEVPYFIQLPAHFDGQKDYPMVVVLHGAVGQQRSFPDVADTTHTFFGQSFMNQASESGLIAVFPYSTRRYNWMMPDDGFDIVPEVIREVKKMYNIDDSRVYVTGHSNGATGAFSYLLKQPGLFAGFSGINNRPQVRTGGTFFRNAQNRSFYNVATDYDYYFPFEGHRSLVDVAKKWQINWQNVEVEGHRTHGYLVNAKDTATRAIYRQLFADMLTKKRNPFQHQLYWECDDQTHGRCDWIEITTLDTLASRAEWHQPVHFQVSGWRDVYDPAIVKDSTSQAFVFPRKSGAVSATYSQNQFIIKTSCAGSVTVYLSPEMVDLSRPVKVMVNNKTVFNARVKMDKPFMLNEYERETDHQAVWVNRLTFNIN</sequence>
<dbReference type="InterPro" id="IPR029058">
    <property type="entry name" value="AB_hydrolase_fold"/>
</dbReference>
<accession>A0A3P1BUJ3</accession>
<comment type="caution">
    <text evidence="3">The sequence shown here is derived from an EMBL/GenBank/DDBJ whole genome shotgun (WGS) entry which is preliminary data.</text>
</comment>
<dbReference type="AlphaFoldDB" id="A0A3P1BUJ3"/>
<name>A0A3P1BUJ3_9BACT</name>
<dbReference type="Proteomes" id="UP000271925">
    <property type="component" value="Unassembled WGS sequence"/>
</dbReference>
<organism evidence="3 4">
    <name type="scientific">Larkinella rosea</name>
    <dbReference type="NCBI Taxonomy" id="2025312"/>
    <lineage>
        <taxon>Bacteria</taxon>
        <taxon>Pseudomonadati</taxon>
        <taxon>Bacteroidota</taxon>
        <taxon>Cytophagia</taxon>
        <taxon>Cytophagales</taxon>
        <taxon>Spirosomataceae</taxon>
        <taxon>Larkinella</taxon>
    </lineage>
</organism>